<keyword evidence="3" id="KW-1185">Reference proteome</keyword>
<evidence type="ECO:0000313" key="2">
    <source>
        <dbReference type="EMBL" id="OZC10120.1"/>
    </source>
</evidence>
<reference evidence="2 3" key="1">
    <citation type="submission" date="2015-12" db="EMBL/GenBank/DDBJ databases">
        <title>Draft genome of the nematode, Onchocerca flexuosa.</title>
        <authorList>
            <person name="Mitreva M."/>
        </authorList>
    </citation>
    <scope>NUCLEOTIDE SEQUENCE [LARGE SCALE GENOMIC DNA]</scope>
    <source>
        <strain evidence="2">Red Deer</strain>
    </source>
</reference>
<organism evidence="2 3">
    <name type="scientific">Onchocerca flexuosa</name>
    <dbReference type="NCBI Taxonomy" id="387005"/>
    <lineage>
        <taxon>Eukaryota</taxon>
        <taxon>Metazoa</taxon>
        <taxon>Ecdysozoa</taxon>
        <taxon>Nematoda</taxon>
        <taxon>Chromadorea</taxon>
        <taxon>Rhabditida</taxon>
        <taxon>Spirurina</taxon>
        <taxon>Spiruromorpha</taxon>
        <taxon>Filarioidea</taxon>
        <taxon>Onchocercidae</taxon>
        <taxon>Onchocerca</taxon>
    </lineage>
</organism>
<protein>
    <submittedName>
        <fullName evidence="2">Uncharacterized protein</fullName>
    </submittedName>
</protein>
<dbReference type="AlphaFoldDB" id="A0A238BZH1"/>
<name>A0A238BZH1_9BILA</name>
<evidence type="ECO:0000256" key="1">
    <source>
        <dbReference type="SAM" id="MobiDB-lite"/>
    </source>
</evidence>
<proteinExistence type="predicted"/>
<dbReference type="EMBL" id="KZ269988">
    <property type="protein sequence ID" value="OZC10120.1"/>
    <property type="molecule type" value="Genomic_DNA"/>
</dbReference>
<gene>
    <name evidence="2" type="ORF">X798_02710</name>
</gene>
<dbReference type="Proteomes" id="UP000242913">
    <property type="component" value="Unassembled WGS sequence"/>
</dbReference>
<accession>A0A238BZH1</accession>
<dbReference type="OrthoDB" id="5871186at2759"/>
<evidence type="ECO:0000313" key="3">
    <source>
        <dbReference type="Proteomes" id="UP000242913"/>
    </source>
</evidence>
<sequence length="149" mass="16902">MMRTINIRCNWNNLSEIRERLCGSLQKCANQSSWKNLSFVITHYSNSLHFSVQATLLPSPKFGKEQKLSVRRESEEQQQIQEQKEAAANVPKEQQKSKRDATTQIDLEAGAKLQKLSDFTTVFFGPHPLITDGTRSVKCVQVGDGNIQH</sequence>
<feature type="region of interest" description="Disordered" evidence="1">
    <location>
        <begin position="67"/>
        <end position="102"/>
    </location>
</feature>